<name>A0A0L0F183_9EUKA</name>
<sequence>IKNLADQQAISVDMVDAILMKLAASPRASSSTFVTWNTESHAKSDALQKAAQNAAEALA</sequence>
<gene>
    <name evidence="1" type="ORF">SARC_17128</name>
</gene>
<proteinExistence type="predicted"/>
<feature type="non-terminal residue" evidence="1">
    <location>
        <position position="59"/>
    </location>
</feature>
<organism evidence="1 2">
    <name type="scientific">Sphaeroforma arctica JP610</name>
    <dbReference type="NCBI Taxonomy" id="667725"/>
    <lineage>
        <taxon>Eukaryota</taxon>
        <taxon>Ichthyosporea</taxon>
        <taxon>Ichthyophonida</taxon>
        <taxon>Sphaeroforma</taxon>
    </lineage>
</organism>
<keyword evidence="2" id="KW-1185">Reference proteome</keyword>
<reference evidence="1 2" key="1">
    <citation type="submission" date="2011-02" db="EMBL/GenBank/DDBJ databases">
        <title>The Genome Sequence of Sphaeroforma arctica JP610.</title>
        <authorList>
            <consortium name="The Broad Institute Genome Sequencing Platform"/>
            <person name="Russ C."/>
            <person name="Cuomo C."/>
            <person name="Young S.K."/>
            <person name="Zeng Q."/>
            <person name="Gargeya S."/>
            <person name="Alvarado L."/>
            <person name="Berlin A."/>
            <person name="Chapman S.B."/>
            <person name="Chen Z."/>
            <person name="Freedman E."/>
            <person name="Gellesch M."/>
            <person name="Goldberg J."/>
            <person name="Griggs A."/>
            <person name="Gujja S."/>
            <person name="Heilman E."/>
            <person name="Heiman D."/>
            <person name="Howarth C."/>
            <person name="Mehta T."/>
            <person name="Neiman D."/>
            <person name="Pearson M."/>
            <person name="Roberts A."/>
            <person name="Saif S."/>
            <person name="Shea T."/>
            <person name="Shenoy N."/>
            <person name="Sisk P."/>
            <person name="Stolte C."/>
            <person name="Sykes S."/>
            <person name="White J."/>
            <person name="Yandava C."/>
            <person name="Burger G."/>
            <person name="Gray M.W."/>
            <person name="Holland P.W.H."/>
            <person name="King N."/>
            <person name="Lang F.B.F."/>
            <person name="Roger A.J."/>
            <person name="Ruiz-Trillo I."/>
            <person name="Haas B."/>
            <person name="Nusbaum C."/>
            <person name="Birren B."/>
        </authorList>
    </citation>
    <scope>NUCLEOTIDE SEQUENCE [LARGE SCALE GENOMIC DNA]</scope>
    <source>
        <strain evidence="1 2">JP610</strain>
    </source>
</reference>
<feature type="non-terminal residue" evidence="1">
    <location>
        <position position="1"/>
    </location>
</feature>
<dbReference type="EMBL" id="KQ251413">
    <property type="protein sequence ID" value="KNC70349.1"/>
    <property type="molecule type" value="Genomic_DNA"/>
</dbReference>
<dbReference type="Proteomes" id="UP000054560">
    <property type="component" value="Unassembled WGS sequence"/>
</dbReference>
<protein>
    <submittedName>
        <fullName evidence="1">Uncharacterized protein</fullName>
    </submittedName>
</protein>
<dbReference type="RefSeq" id="XP_014144251.1">
    <property type="nucleotide sequence ID" value="XM_014288776.1"/>
</dbReference>
<evidence type="ECO:0000313" key="1">
    <source>
        <dbReference type="EMBL" id="KNC70349.1"/>
    </source>
</evidence>
<dbReference type="AlphaFoldDB" id="A0A0L0F183"/>
<evidence type="ECO:0000313" key="2">
    <source>
        <dbReference type="Proteomes" id="UP000054560"/>
    </source>
</evidence>
<accession>A0A0L0F183</accession>
<dbReference type="GeneID" id="25917632"/>